<dbReference type="PANTHER" id="PTHR47561">
    <property type="entry name" value="POLYSACCHARIDE DEACETYLASE FAMILY PROTEIN (AFU_ORTHOLOGUE AFUA_6G05030)"/>
    <property type="match status" value="1"/>
</dbReference>
<comment type="caution">
    <text evidence="2">The sequence shown here is derived from an EMBL/GenBank/DDBJ whole genome shotgun (WGS) entry which is preliminary data.</text>
</comment>
<dbReference type="SUPFAM" id="SSF88713">
    <property type="entry name" value="Glycoside hydrolase/deacetylase"/>
    <property type="match status" value="1"/>
</dbReference>
<evidence type="ECO:0000313" key="3">
    <source>
        <dbReference type="Proteomes" id="UP000294692"/>
    </source>
</evidence>
<dbReference type="GO" id="GO:0016810">
    <property type="term" value="F:hydrolase activity, acting on carbon-nitrogen (but not peptide) bonds"/>
    <property type="evidence" value="ECO:0007669"/>
    <property type="project" value="InterPro"/>
</dbReference>
<evidence type="ECO:0000259" key="1">
    <source>
        <dbReference type="PROSITE" id="PS51677"/>
    </source>
</evidence>
<dbReference type="EMBL" id="SMBX01000005">
    <property type="protein sequence ID" value="TCU98316.1"/>
    <property type="molecule type" value="Genomic_DNA"/>
</dbReference>
<dbReference type="Gene3D" id="3.20.20.370">
    <property type="entry name" value="Glycoside hydrolase/deacetylase"/>
    <property type="match status" value="1"/>
</dbReference>
<dbReference type="Pfam" id="PF01522">
    <property type="entry name" value="Polysacc_deac_1"/>
    <property type="match status" value="1"/>
</dbReference>
<reference evidence="2 3" key="1">
    <citation type="submission" date="2019-03" db="EMBL/GenBank/DDBJ databases">
        <title>Genomic Encyclopedia of Type Strains, Phase IV (KMG-IV): sequencing the most valuable type-strain genomes for metagenomic binning, comparative biology and taxonomic classification.</title>
        <authorList>
            <person name="Goeker M."/>
        </authorList>
    </citation>
    <scope>NUCLEOTIDE SEQUENCE [LARGE SCALE GENOMIC DNA]</scope>
    <source>
        <strain evidence="2 3">DSM 100048</strain>
    </source>
</reference>
<dbReference type="AlphaFoldDB" id="A0A4R3V0T9"/>
<organism evidence="2 3">
    <name type="scientific">Paracandidimonas soli</name>
    <dbReference type="NCBI Taxonomy" id="1917182"/>
    <lineage>
        <taxon>Bacteria</taxon>
        <taxon>Pseudomonadati</taxon>
        <taxon>Pseudomonadota</taxon>
        <taxon>Betaproteobacteria</taxon>
        <taxon>Burkholderiales</taxon>
        <taxon>Alcaligenaceae</taxon>
        <taxon>Paracandidimonas</taxon>
    </lineage>
</organism>
<dbReference type="Proteomes" id="UP000294692">
    <property type="component" value="Unassembled WGS sequence"/>
</dbReference>
<feature type="domain" description="NodB homology" evidence="1">
    <location>
        <begin position="47"/>
        <end position="266"/>
    </location>
</feature>
<proteinExistence type="predicted"/>
<protein>
    <submittedName>
        <fullName evidence="2">Peptidoglycan/xylan/chitin deacetylase (PgdA/CDA1 family)</fullName>
    </submittedName>
</protein>
<keyword evidence="3" id="KW-1185">Reference proteome</keyword>
<dbReference type="InterPro" id="IPR011330">
    <property type="entry name" value="Glyco_hydro/deAcase_b/a-brl"/>
</dbReference>
<dbReference type="InterPro" id="IPR002509">
    <property type="entry name" value="NODB_dom"/>
</dbReference>
<sequence>MNHMHDDSRIHFPDYIWPEGKRCAVTFSMDLDAESPYLWIHRGQQMRSLGEIEQRRYGPRQGVKRVVELLAEYGISGSFFVPGVVASTYPGLLPYLVENGHEIAYHGYYHERIDAIGSDLARDYTEKVIEVFRQQTGQTGLGYRAPSWEMTIELLTLFKELGISYDSSLMGFDHPYDVNGLVEIPTQWMTDDALYFRYTNSARDKTHPANPVAVLESWIEEFEGARKYGGLCMLTIHDWISGRPQRLLMLEKFIRHIRQYNDVWIARADELARWHQASANHNRFTTAGQHIQTQFPFSEVNP</sequence>
<accession>A0A4R3V0T9</accession>
<dbReference type="PROSITE" id="PS51677">
    <property type="entry name" value="NODB"/>
    <property type="match status" value="1"/>
</dbReference>
<dbReference type="RefSeq" id="WP_243650858.1">
    <property type="nucleotide sequence ID" value="NZ_JBHRVM010000001.1"/>
</dbReference>
<dbReference type="GO" id="GO:0005975">
    <property type="term" value="P:carbohydrate metabolic process"/>
    <property type="evidence" value="ECO:0007669"/>
    <property type="project" value="InterPro"/>
</dbReference>
<evidence type="ECO:0000313" key="2">
    <source>
        <dbReference type="EMBL" id="TCU98316.1"/>
    </source>
</evidence>
<dbReference type="InterPro" id="IPR037950">
    <property type="entry name" value="PgdA-like"/>
</dbReference>
<gene>
    <name evidence="2" type="ORF">EV686_10513</name>
</gene>
<name>A0A4R3V0T9_9BURK</name>
<dbReference type="PANTHER" id="PTHR47561:SF1">
    <property type="entry name" value="POLYSACCHARIDE DEACETYLASE FAMILY PROTEIN (AFU_ORTHOLOGUE AFUA_6G05030)"/>
    <property type="match status" value="1"/>
</dbReference>
<dbReference type="CDD" id="cd10938">
    <property type="entry name" value="CE4_HpPgdA_like"/>
    <property type="match status" value="1"/>
</dbReference>